<evidence type="ECO:0000313" key="1">
    <source>
        <dbReference type="EMBL" id="PKI48610.1"/>
    </source>
</evidence>
<dbReference type="Proteomes" id="UP000233551">
    <property type="component" value="Unassembled WGS sequence"/>
</dbReference>
<sequence>MWTRSPESSKYRRGVRKAINADANPNVLICRKPASPLGRLLVALPDVGSVAGAIVVCWGCPGLAMKDSSSKRSAHVKGCVRDACSSVLGRPGDPYRVFALAMRMRSHFRRPQCEASKAHVGHARAYQDILNDALTTLSII</sequence>
<reference evidence="1 2" key="1">
    <citation type="submission" date="2017-11" db="EMBL/GenBank/DDBJ databases">
        <title>De-novo sequencing of pomegranate (Punica granatum L.) genome.</title>
        <authorList>
            <person name="Akparov Z."/>
            <person name="Amiraslanov A."/>
            <person name="Hajiyeva S."/>
            <person name="Abbasov M."/>
            <person name="Kaur K."/>
            <person name="Hamwieh A."/>
            <person name="Solovyev V."/>
            <person name="Salamov A."/>
            <person name="Braich B."/>
            <person name="Kosarev P."/>
            <person name="Mahmoud A."/>
            <person name="Hajiyev E."/>
            <person name="Babayeva S."/>
            <person name="Izzatullayeva V."/>
            <person name="Mammadov A."/>
            <person name="Mammadov A."/>
            <person name="Sharifova S."/>
            <person name="Ojaghi J."/>
            <person name="Eynullazada K."/>
            <person name="Bayramov B."/>
            <person name="Abdulazimova A."/>
            <person name="Shahmuradov I."/>
        </authorList>
    </citation>
    <scope>NUCLEOTIDE SEQUENCE [LARGE SCALE GENOMIC DNA]</scope>
    <source>
        <strain evidence="2">cv. AG2017</strain>
        <tissue evidence="1">Leaf</tissue>
    </source>
</reference>
<keyword evidence="2" id="KW-1185">Reference proteome</keyword>
<evidence type="ECO:0000313" key="2">
    <source>
        <dbReference type="Proteomes" id="UP000233551"/>
    </source>
</evidence>
<proteinExistence type="predicted"/>
<gene>
    <name evidence="1" type="ORF">CRG98_031029</name>
</gene>
<comment type="caution">
    <text evidence="1">The sequence shown here is derived from an EMBL/GenBank/DDBJ whole genome shotgun (WGS) entry which is preliminary data.</text>
</comment>
<name>A0A2I0IY45_PUNGR</name>
<dbReference type="AlphaFoldDB" id="A0A2I0IY45"/>
<dbReference type="EMBL" id="PGOL01002369">
    <property type="protein sequence ID" value="PKI48610.1"/>
    <property type="molecule type" value="Genomic_DNA"/>
</dbReference>
<organism evidence="1 2">
    <name type="scientific">Punica granatum</name>
    <name type="common">Pomegranate</name>
    <dbReference type="NCBI Taxonomy" id="22663"/>
    <lineage>
        <taxon>Eukaryota</taxon>
        <taxon>Viridiplantae</taxon>
        <taxon>Streptophyta</taxon>
        <taxon>Embryophyta</taxon>
        <taxon>Tracheophyta</taxon>
        <taxon>Spermatophyta</taxon>
        <taxon>Magnoliopsida</taxon>
        <taxon>eudicotyledons</taxon>
        <taxon>Gunneridae</taxon>
        <taxon>Pentapetalae</taxon>
        <taxon>rosids</taxon>
        <taxon>malvids</taxon>
        <taxon>Myrtales</taxon>
        <taxon>Lythraceae</taxon>
        <taxon>Punica</taxon>
    </lineage>
</organism>
<accession>A0A2I0IY45</accession>
<protein>
    <submittedName>
        <fullName evidence="1">Uncharacterized protein</fullName>
    </submittedName>
</protein>